<dbReference type="AlphaFoldDB" id="A0ABD3SDY7"/>
<feature type="region of interest" description="Disordered" evidence="1">
    <location>
        <begin position="1"/>
        <end position="82"/>
    </location>
</feature>
<feature type="region of interest" description="Disordered" evidence="1">
    <location>
        <begin position="147"/>
        <end position="174"/>
    </location>
</feature>
<comment type="caution">
    <text evidence="2">The sequence shown here is derived from an EMBL/GenBank/DDBJ whole genome shotgun (WGS) entry which is preliminary data.</text>
</comment>
<feature type="compositionally biased region" description="Low complexity" evidence="1">
    <location>
        <begin position="658"/>
        <end position="668"/>
    </location>
</feature>
<gene>
    <name evidence="2" type="ORF">ACHAXA_009554</name>
</gene>
<reference evidence="2 3" key="1">
    <citation type="submission" date="2024-10" db="EMBL/GenBank/DDBJ databases">
        <title>Updated reference genomes for cyclostephanoid diatoms.</title>
        <authorList>
            <person name="Roberts W.R."/>
            <person name="Alverson A.J."/>
        </authorList>
    </citation>
    <scope>NUCLEOTIDE SEQUENCE [LARGE SCALE GENOMIC DNA]</scope>
    <source>
        <strain evidence="2 3">AJA228-03</strain>
    </source>
</reference>
<organism evidence="2 3">
    <name type="scientific">Cyclostephanos tholiformis</name>
    <dbReference type="NCBI Taxonomy" id="382380"/>
    <lineage>
        <taxon>Eukaryota</taxon>
        <taxon>Sar</taxon>
        <taxon>Stramenopiles</taxon>
        <taxon>Ochrophyta</taxon>
        <taxon>Bacillariophyta</taxon>
        <taxon>Coscinodiscophyceae</taxon>
        <taxon>Thalassiosirophycidae</taxon>
        <taxon>Stephanodiscales</taxon>
        <taxon>Stephanodiscaceae</taxon>
        <taxon>Cyclostephanos</taxon>
    </lineage>
</organism>
<feature type="compositionally biased region" description="Basic and acidic residues" evidence="1">
    <location>
        <begin position="165"/>
        <end position="174"/>
    </location>
</feature>
<evidence type="ECO:0000256" key="1">
    <source>
        <dbReference type="SAM" id="MobiDB-lite"/>
    </source>
</evidence>
<proteinExistence type="predicted"/>
<evidence type="ECO:0000313" key="2">
    <source>
        <dbReference type="EMBL" id="KAL3822672.1"/>
    </source>
</evidence>
<sequence>MSTSSSTAESESRLDVASMFPGKRPSYRPNDAVALRGRTTRGGKRTSTMEEEGGGRNGEEEDDDDGRGTRGSSSVVTDEVEDDVESYDITRQHFDTNRESFMLRVNSGSTRRLGMTGGQVASSSYDGGGREGSDACYRDVAHNFSPNRTRLLGHPNPRRITRSKGGGEDKDGGIGYLDEHRFLSKLSTESMTKSATGKATNAVWRRNGVGPAAATISSSLDAPSASDEVYLDTPRAFVRNLNMVTATIRTPTEADKYLDSNSFSWNLDSTVRRGMTSNGQRQERQQQYLDKPRPFKSNIDMVSSNFSGAKFKRSSDIPPELKNVRDDYDIIPLGSTYRVKGSVSGSSGMEDAFDITTAPFSILDRTSSIVRDANTASSRIRLNHMQPDIDNNGPLLAMAEEEEDNKGENGERQPAYDEVMYWLLTHLPSIQENDAISYFHHLLEDGFDNIDILKEIIDDDLYFMKKGHRRALMRSLSNVSVNLSTNADVDDDAKMFLKFDSKAQENGQENKTLDERTESKEGSWIAEQGQLDNERLADNLAGREETTVTSQKALAYSKVKEAPEEEEYEDITRSSFVDKPSLSSQVPPNSTVLRTKRRVVPSDIDKEKDEVYDITRNAFSNRPSLFAAPGFHESPSTGEMTIHRKGCKSRSSTDGMAPSKSSSSSSPSYEISVEPAPRAELYQFYIDKGLSNPQVQKLKSYFTTWANGAKSHELRFTCVFTCPLTGEHFASGNWRTASGGPDIVSDFPCCQTYWYSEFRFIYHDF</sequence>
<accession>A0ABD3SDY7</accession>
<dbReference type="EMBL" id="JALLPB020000058">
    <property type="protein sequence ID" value="KAL3822672.1"/>
    <property type="molecule type" value="Genomic_DNA"/>
</dbReference>
<feature type="region of interest" description="Disordered" evidence="1">
    <location>
        <begin position="626"/>
        <end position="671"/>
    </location>
</feature>
<evidence type="ECO:0000313" key="3">
    <source>
        <dbReference type="Proteomes" id="UP001530377"/>
    </source>
</evidence>
<name>A0ABD3SDY7_9STRA</name>
<dbReference type="Proteomes" id="UP001530377">
    <property type="component" value="Unassembled WGS sequence"/>
</dbReference>
<protein>
    <submittedName>
        <fullName evidence="2">Uncharacterized protein</fullName>
    </submittedName>
</protein>
<keyword evidence="3" id="KW-1185">Reference proteome</keyword>